<dbReference type="SUPFAM" id="SSF52096">
    <property type="entry name" value="ClpP/crotonase"/>
    <property type="match status" value="1"/>
</dbReference>
<name>A0A5B8M6E4_9MICO</name>
<dbReference type="SMART" id="SM00245">
    <property type="entry name" value="TSPc"/>
    <property type="match status" value="1"/>
</dbReference>
<dbReference type="InterPro" id="IPR005151">
    <property type="entry name" value="Tail-specific_protease"/>
</dbReference>
<dbReference type="GO" id="GO:0006508">
    <property type="term" value="P:proteolysis"/>
    <property type="evidence" value="ECO:0007669"/>
    <property type="project" value="InterPro"/>
</dbReference>
<dbReference type="EMBL" id="CP042305">
    <property type="protein sequence ID" value="QDZ15751.1"/>
    <property type="molecule type" value="Genomic_DNA"/>
</dbReference>
<dbReference type="Proteomes" id="UP000320216">
    <property type="component" value="Chromosome"/>
</dbReference>
<dbReference type="Gene3D" id="3.30.750.44">
    <property type="match status" value="1"/>
</dbReference>
<dbReference type="CDD" id="cd07563">
    <property type="entry name" value="Peptidase_S41_IRBP"/>
    <property type="match status" value="1"/>
</dbReference>
<dbReference type="OrthoDB" id="6397760at2"/>
<dbReference type="PANTHER" id="PTHR11261:SF3">
    <property type="entry name" value="RETINOL-BINDING PROTEIN 3"/>
    <property type="match status" value="1"/>
</dbReference>
<dbReference type="KEGG" id="huw:FPZ11_14165"/>
<gene>
    <name evidence="3" type="ORF">FPZ11_14165</name>
</gene>
<dbReference type="Pfam" id="PF11918">
    <property type="entry name" value="Peptidase_S41_N"/>
    <property type="match status" value="1"/>
</dbReference>
<dbReference type="AlphaFoldDB" id="A0A5B8M6E4"/>
<organism evidence="3 4">
    <name type="scientific">Humibacter ginsenosidimutans</name>
    <dbReference type="NCBI Taxonomy" id="2599293"/>
    <lineage>
        <taxon>Bacteria</taxon>
        <taxon>Bacillati</taxon>
        <taxon>Actinomycetota</taxon>
        <taxon>Actinomycetes</taxon>
        <taxon>Micrococcales</taxon>
        <taxon>Microbacteriaceae</taxon>
        <taxon>Humibacter</taxon>
    </lineage>
</organism>
<evidence type="ECO:0000256" key="1">
    <source>
        <dbReference type="SAM" id="MobiDB-lite"/>
    </source>
</evidence>
<evidence type="ECO:0000313" key="3">
    <source>
        <dbReference type="EMBL" id="QDZ15751.1"/>
    </source>
</evidence>
<dbReference type="InterPro" id="IPR029045">
    <property type="entry name" value="ClpP/crotonase-like_dom_sf"/>
</dbReference>
<dbReference type="GO" id="GO:0008236">
    <property type="term" value="F:serine-type peptidase activity"/>
    <property type="evidence" value="ECO:0007669"/>
    <property type="project" value="InterPro"/>
</dbReference>
<dbReference type="PANTHER" id="PTHR11261">
    <property type="entry name" value="INTERPHOTORECEPTOR RETINOID-BINDING PROTEIN"/>
    <property type="match status" value="1"/>
</dbReference>
<sequence length="324" mass="34306">METMSGAAAIEATAPTRPRLTPTPPFPTLAIVETLDESHEDTTLIARIQELVRENYVFPEVAERIAGALDDVAFDESDEPSTAAVLTERLQSVNGDGHLRVRHFPDGVPPREDPHAFLLDLMRDHGPGVSEVRRLEGNVGLMTIGPVILPGEYLAPVVSAAFTLLQGVTRLIIDLRGCLGGVPESVAMIVSHLTGDEPVHLQDLVARDGTVSQSWTTTYLAPKLAADVPVFVLTSSRTFSGGEELAYDLQAIGRATLVGETTGGGAHPREDFDLTGHLQLHVPTAQSINAVTGTNWEGVGVIPDLPCAADDALIRALGAGPLGS</sequence>
<accession>A0A5B8M6E4</accession>
<dbReference type="Pfam" id="PF03572">
    <property type="entry name" value="Peptidase_S41"/>
    <property type="match status" value="1"/>
</dbReference>
<protein>
    <submittedName>
        <fullName evidence="3">S41 family peptidase</fullName>
    </submittedName>
</protein>
<evidence type="ECO:0000259" key="2">
    <source>
        <dbReference type="SMART" id="SM00245"/>
    </source>
</evidence>
<proteinExistence type="predicted"/>
<reference evidence="3 4" key="1">
    <citation type="submission" date="2019-07" db="EMBL/GenBank/DDBJ databases">
        <title>Full genome sequence of Humibacter sp. WJ7-1.</title>
        <authorList>
            <person name="Im W.-T."/>
        </authorList>
    </citation>
    <scope>NUCLEOTIDE SEQUENCE [LARGE SCALE GENOMIC DNA]</scope>
    <source>
        <strain evidence="3 4">WJ7-1</strain>
    </source>
</reference>
<feature type="domain" description="Tail specific protease" evidence="2">
    <location>
        <begin position="114"/>
        <end position="308"/>
    </location>
</feature>
<keyword evidence="4" id="KW-1185">Reference proteome</keyword>
<evidence type="ECO:0000313" key="4">
    <source>
        <dbReference type="Proteomes" id="UP000320216"/>
    </source>
</evidence>
<dbReference type="Gene3D" id="3.90.226.10">
    <property type="entry name" value="2-enoyl-CoA Hydratase, Chain A, domain 1"/>
    <property type="match status" value="1"/>
</dbReference>
<feature type="region of interest" description="Disordered" evidence="1">
    <location>
        <begin position="1"/>
        <end position="24"/>
    </location>
</feature>